<feature type="compositionally biased region" description="Polar residues" evidence="1">
    <location>
        <begin position="54"/>
        <end position="65"/>
    </location>
</feature>
<evidence type="ECO:0008006" key="4">
    <source>
        <dbReference type="Google" id="ProtNLM"/>
    </source>
</evidence>
<dbReference type="PANTHER" id="PTHR13447:SF2">
    <property type="entry name" value="SMALL RIBOSOMAL SUBUNIT PROTEIN BS1M"/>
    <property type="match status" value="1"/>
</dbReference>
<dbReference type="PANTHER" id="PTHR13447">
    <property type="entry name" value="MITOCHONDRIAL 28S RIBOSOMAL PROTEIN S28"/>
    <property type="match status" value="1"/>
</dbReference>
<dbReference type="Pfam" id="PF10246">
    <property type="entry name" value="MRP-S35"/>
    <property type="match status" value="1"/>
</dbReference>
<keyword evidence="3" id="KW-1185">Reference proteome</keyword>
<dbReference type="AlphaFoldDB" id="A0A8S3YI39"/>
<dbReference type="Proteomes" id="UP000678393">
    <property type="component" value="Unassembled WGS sequence"/>
</dbReference>
<feature type="region of interest" description="Disordered" evidence="1">
    <location>
        <begin position="17"/>
        <end position="73"/>
    </location>
</feature>
<comment type="caution">
    <text evidence="2">The sequence shown here is derived from an EMBL/GenBank/DDBJ whole genome shotgun (WGS) entry which is preliminary data.</text>
</comment>
<dbReference type="GO" id="GO:0005763">
    <property type="term" value="C:mitochondrial small ribosomal subunit"/>
    <property type="evidence" value="ECO:0007669"/>
    <property type="project" value="TreeGrafter"/>
</dbReference>
<sequence>MTARKFTLSICSSRLYSSSKEGAGSTGSVDSKEETNKQRDNVSDASDSREGDANINNPTTNNTEGPSEVSPTERAVDKFFKVVEKVKQFESRADTFSNKSDATAEKTGEGIKQKDAVTGTENESFATMLRKSKFVSLGEFSGRLVEGTIFEVMEDDLYIDFGGKFHCVCPRPKRNPDHYHRGRKVLVSLQAMEMSSSFLGSDKHVTLLEADGTLIGMAPSYGSERTSTARQE</sequence>
<evidence type="ECO:0000313" key="3">
    <source>
        <dbReference type="Proteomes" id="UP000678393"/>
    </source>
</evidence>
<organism evidence="2 3">
    <name type="scientific">Candidula unifasciata</name>
    <dbReference type="NCBI Taxonomy" id="100452"/>
    <lineage>
        <taxon>Eukaryota</taxon>
        <taxon>Metazoa</taxon>
        <taxon>Spiralia</taxon>
        <taxon>Lophotrochozoa</taxon>
        <taxon>Mollusca</taxon>
        <taxon>Gastropoda</taxon>
        <taxon>Heterobranchia</taxon>
        <taxon>Euthyneura</taxon>
        <taxon>Panpulmonata</taxon>
        <taxon>Eupulmonata</taxon>
        <taxon>Stylommatophora</taxon>
        <taxon>Helicina</taxon>
        <taxon>Helicoidea</taxon>
        <taxon>Geomitridae</taxon>
        <taxon>Candidula</taxon>
    </lineage>
</organism>
<gene>
    <name evidence="2" type="ORF">CUNI_LOCUS2237</name>
</gene>
<dbReference type="EMBL" id="CAJHNH020000287">
    <property type="protein sequence ID" value="CAG5116679.1"/>
    <property type="molecule type" value="Genomic_DNA"/>
</dbReference>
<protein>
    <recommendedName>
        <fullName evidence="4">Mitochondrial ribosomal protein S28</fullName>
    </recommendedName>
</protein>
<dbReference type="OrthoDB" id="6020229at2759"/>
<name>A0A8S3YI39_9EUPU</name>
<accession>A0A8S3YI39</accession>
<proteinExistence type="predicted"/>
<dbReference type="InterPro" id="IPR019375">
    <property type="entry name" value="Ribosomal_bS1m"/>
</dbReference>
<reference evidence="2" key="1">
    <citation type="submission" date="2021-04" db="EMBL/GenBank/DDBJ databases">
        <authorList>
            <consortium name="Molecular Ecology Group"/>
        </authorList>
    </citation>
    <scope>NUCLEOTIDE SEQUENCE</scope>
</reference>
<feature type="compositionally biased region" description="Basic and acidic residues" evidence="1">
    <location>
        <begin position="30"/>
        <end position="52"/>
    </location>
</feature>
<evidence type="ECO:0000313" key="2">
    <source>
        <dbReference type="EMBL" id="CAG5116679.1"/>
    </source>
</evidence>
<evidence type="ECO:0000256" key="1">
    <source>
        <dbReference type="SAM" id="MobiDB-lite"/>
    </source>
</evidence>